<dbReference type="Proteomes" id="UP000636918">
    <property type="component" value="Unassembled WGS sequence"/>
</dbReference>
<keyword evidence="1" id="KW-0472">Membrane</keyword>
<dbReference type="RefSeq" id="WP_201938975.1">
    <property type="nucleotide sequence ID" value="NZ_JAERSG010000005.1"/>
</dbReference>
<feature type="transmembrane region" description="Helical" evidence="1">
    <location>
        <begin position="177"/>
        <end position="195"/>
    </location>
</feature>
<keyword evidence="1" id="KW-0812">Transmembrane</keyword>
<gene>
    <name evidence="2" type="ORF">JI751_16370</name>
</gene>
<evidence type="ECO:0000313" key="3">
    <source>
        <dbReference type="Proteomes" id="UP000636918"/>
    </source>
</evidence>
<accession>A0ABS1LEZ0</accession>
<evidence type="ECO:0000313" key="2">
    <source>
        <dbReference type="EMBL" id="MBL0749196.1"/>
    </source>
</evidence>
<evidence type="ECO:0000256" key="1">
    <source>
        <dbReference type="SAM" id="Phobius"/>
    </source>
</evidence>
<keyword evidence="1" id="KW-1133">Transmembrane helix</keyword>
<sequence length="203" mass="21143">MKDYQRIFVVGSQAGADEVARLRSSLGRSVVVLTAPTAEAKQVVGGLGVEPVPDVLLAPVRFPDVDRGHRLDQLVRAHAVADRFRDVVVVTDPATVTLLLRALAPDQLPMSGAVTEVGLPRGARPVPLLQAALGGGVLAFVSVLAANAVPFWVLPLLVAVTGLVLLLVPRLRHLGEALLIAVAVGIGVSLLSIAGSSRFPGSW</sequence>
<feature type="transmembrane region" description="Helical" evidence="1">
    <location>
        <begin position="151"/>
        <end position="168"/>
    </location>
</feature>
<name>A0ABS1LEZ0_9ACTN</name>
<reference evidence="2 3" key="1">
    <citation type="submission" date="2021-01" db="EMBL/GenBank/DDBJ databases">
        <title>Genome seq and assembly of Nocardiodes sp. G10.</title>
        <authorList>
            <person name="Chhetri G."/>
        </authorList>
    </citation>
    <scope>NUCLEOTIDE SEQUENCE [LARGE SCALE GENOMIC DNA]</scope>
    <source>
        <strain evidence="2 3">G10</strain>
    </source>
</reference>
<comment type="caution">
    <text evidence="2">The sequence shown here is derived from an EMBL/GenBank/DDBJ whole genome shotgun (WGS) entry which is preliminary data.</text>
</comment>
<keyword evidence="3" id="KW-1185">Reference proteome</keyword>
<proteinExistence type="predicted"/>
<protein>
    <submittedName>
        <fullName evidence="2">Uncharacterized protein</fullName>
    </submittedName>
</protein>
<dbReference type="EMBL" id="JAERSG010000005">
    <property type="protein sequence ID" value="MBL0749196.1"/>
    <property type="molecule type" value="Genomic_DNA"/>
</dbReference>
<organism evidence="2 3">
    <name type="scientific">Nocardioides baculatus</name>
    <dbReference type="NCBI Taxonomy" id="2801337"/>
    <lineage>
        <taxon>Bacteria</taxon>
        <taxon>Bacillati</taxon>
        <taxon>Actinomycetota</taxon>
        <taxon>Actinomycetes</taxon>
        <taxon>Propionibacteriales</taxon>
        <taxon>Nocardioidaceae</taxon>
        <taxon>Nocardioides</taxon>
    </lineage>
</organism>